<comment type="subcellular location">
    <subcellularLocation>
        <location evidence="2">Cell membrane</location>
        <topology evidence="2">Multi-pass membrane protein</topology>
    </subcellularLocation>
</comment>
<sequence>MNFFELQDRARHSTVILVVLFLLAVFTLIILTNLLVMFAFGYVNTQQLTLETFQRQFDWNIFLKVGLGVLAIVAFGSLYKIYSLNGSGEKVAELMGGELIVDASGNMSKQRVLNVVEEMAIASGTPVPPVYLLHEDGINAFAAGNSPSNAVIGVTRGTIEKLSRDELQGVIAHEFSHILNGDMKLNIQLIGILHGIMVLGLIGYYLLRTGGRSRSSRNGGGVVALALGLVVIGYGGTFFGNLIKASVNRQREYLADASAVQFTRNPNGIAGALKRIGSDTLGSTLQNPNGAEISHALFGDGIRHTFTRLFATHPPLEKRILQIDPDWNGKFDVQPIAILQEVERSPAQAARHKAAGLMTGAATVMAGGAFVDRIGRLNDAQINYAHQLLSELPAEIKQAAHDPFAARALIYFMVLDNAPAMRQQQLQHLATAADDGVYAETLKLTEKFAKLELAHRLPVLDIALSTLRQLSKPQYLVFKKNLYTLVAMDARIHLFEWTLQKIVVHHLDIAFEEKRQLSGQFKLAQTQQACALVLSLLVHAGKPQGVSKEHAFAVARENLAGLNVSLLPAKDLKLDKVDEALDQLAQLAPLTKPLLLKACVKAIAADGQVSAAEAELFRAVADLIDCPMPPLVG</sequence>
<dbReference type="RefSeq" id="WP_090659502.1">
    <property type="nucleotide sequence ID" value="NZ_FOIA01000022.1"/>
</dbReference>
<feature type="domain" description="Peptidase M48" evidence="13">
    <location>
        <begin position="109"/>
        <end position="323"/>
    </location>
</feature>
<evidence type="ECO:0000313" key="14">
    <source>
        <dbReference type="EMBL" id="SET35819.1"/>
    </source>
</evidence>
<evidence type="ECO:0000256" key="12">
    <source>
        <dbReference type="SAM" id="Phobius"/>
    </source>
</evidence>
<dbReference type="GO" id="GO:0005886">
    <property type="term" value="C:plasma membrane"/>
    <property type="evidence" value="ECO:0007669"/>
    <property type="project" value="UniProtKB-SubCell"/>
</dbReference>
<dbReference type="Proteomes" id="UP000199345">
    <property type="component" value="Unassembled WGS sequence"/>
</dbReference>
<evidence type="ECO:0000313" key="15">
    <source>
        <dbReference type="Proteomes" id="UP000199345"/>
    </source>
</evidence>
<feature type="transmembrane region" description="Helical" evidence="12">
    <location>
        <begin position="15"/>
        <end position="40"/>
    </location>
</feature>
<evidence type="ECO:0000256" key="7">
    <source>
        <dbReference type="ARBA" id="ARBA00022801"/>
    </source>
</evidence>
<dbReference type="GO" id="GO:0004222">
    <property type="term" value="F:metalloendopeptidase activity"/>
    <property type="evidence" value="ECO:0007669"/>
    <property type="project" value="InterPro"/>
</dbReference>
<feature type="transmembrane region" description="Helical" evidence="12">
    <location>
        <begin position="219"/>
        <end position="243"/>
    </location>
</feature>
<comment type="cofactor">
    <cofactor evidence="1">
        <name>Zn(2+)</name>
        <dbReference type="ChEBI" id="CHEBI:29105"/>
    </cofactor>
</comment>
<gene>
    <name evidence="14" type="ORF">SAMN05216326_12253</name>
</gene>
<evidence type="ECO:0000256" key="1">
    <source>
        <dbReference type="ARBA" id="ARBA00001947"/>
    </source>
</evidence>
<dbReference type="PANTHER" id="PTHR43221">
    <property type="entry name" value="PROTEASE HTPX"/>
    <property type="match status" value="1"/>
</dbReference>
<keyword evidence="4 14" id="KW-0645">Protease</keyword>
<reference evidence="15" key="1">
    <citation type="submission" date="2016-10" db="EMBL/GenBank/DDBJ databases">
        <authorList>
            <person name="Varghese N."/>
            <person name="Submissions S."/>
        </authorList>
    </citation>
    <scope>NUCLEOTIDE SEQUENCE [LARGE SCALE GENOMIC DNA]</scope>
    <source>
        <strain evidence="15">Nm71</strain>
    </source>
</reference>
<keyword evidence="9 12" id="KW-1133">Transmembrane helix</keyword>
<keyword evidence="8" id="KW-0862">Zinc</keyword>
<keyword evidence="6" id="KW-0479">Metal-binding</keyword>
<feature type="transmembrane region" description="Helical" evidence="12">
    <location>
        <begin position="185"/>
        <end position="207"/>
    </location>
</feature>
<dbReference type="InterPro" id="IPR001915">
    <property type="entry name" value="Peptidase_M48"/>
</dbReference>
<evidence type="ECO:0000256" key="10">
    <source>
        <dbReference type="ARBA" id="ARBA00023049"/>
    </source>
</evidence>
<evidence type="ECO:0000256" key="2">
    <source>
        <dbReference type="ARBA" id="ARBA00004651"/>
    </source>
</evidence>
<keyword evidence="7" id="KW-0378">Hydrolase</keyword>
<evidence type="ECO:0000256" key="4">
    <source>
        <dbReference type="ARBA" id="ARBA00022670"/>
    </source>
</evidence>
<dbReference type="GO" id="GO:0006508">
    <property type="term" value="P:proteolysis"/>
    <property type="evidence" value="ECO:0007669"/>
    <property type="project" value="UniProtKB-KW"/>
</dbReference>
<proteinExistence type="predicted"/>
<evidence type="ECO:0000256" key="6">
    <source>
        <dbReference type="ARBA" id="ARBA00022723"/>
    </source>
</evidence>
<organism evidence="14 15">
    <name type="scientific">Nitrosomonas marina</name>
    <dbReference type="NCBI Taxonomy" id="917"/>
    <lineage>
        <taxon>Bacteria</taxon>
        <taxon>Pseudomonadati</taxon>
        <taxon>Pseudomonadota</taxon>
        <taxon>Betaproteobacteria</taxon>
        <taxon>Nitrosomonadales</taxon>
        <taxon>Nitrosomonadaceae</taxon>
        <taxon>Nitrosomonas</taxon>
    </lineage>
</organism>
<dbReference type="Pfam" id="PF01435">
    <property type="entry name" value="Peptidase_M48"/>
    <property type="match status" value="1"/>
</dbReference>
<evidence type="ECO:0000256" key="3">
    <source>
        <dbReference type="ARBA" id="ARBA00022475"/>
    </source>
</evidence>
<dbReference type="EMBL" id="FOIA01000022">
    <property type="protein sequence ID" value="SET35819.1"/>
    <property type="molecule type" value="Genomic_DNA"/>
</dbReference>
<name>A0A1I0DT86_9PROT</name>
<keyword evidence="3" id="KW-1003">Cell membrane</keyword>
<keyword evidence="15" id="KW-1185">Reference proteome</keyword>
<feature type="transmembrane region" description="Helical" evidence="12">
    <location>
        <begin position="61"/>
        <end position="82"/>
    </location>
</feature>
<dbReference type="PANTHER" id="PTHR43221:SF1">
    <property type="entry name" value="PROTEASE HTPX"/>
    <property type="match status" value="1"/>
</dbReference>
<keyword evidence="11 12" id="KW-0472">Membrane</keyword>
<keyword evidence="10" id="KW-0482">Metalloprotease</keyword>
<evidence type="ECO:0000256" key="5">
    <source>
        <dbReference type="ARBA" id="ARBA00022692"/>
    </source>
</evidence>
<dbReference type="GO" id="GO:0046872">
    <property type="term" value="F:metal ion binding"/>
    <property type="evidence" value="ECO:0007669"/>
    <property type="project" value="UniProtKB-KW"/>
</dbReference>
<dbReference type="CDD" id="cd07340">
    <property type="entry name" value="M48B_Htpx_like"/>
    <property type="match status" value="1"/>
</dbReference>
<evidence type="ECO:0000256" key="9">
    <source>
        <dbReference type="ARBA" id="ARBA00022989"/>
    </source>
</evidence>
<accession>A0A1I0DT86</accession>
<dbReference type="InterPro" id="IPR050083">
    <property type="entry name" value="HtpX_protease"/>
</dbReference>
<dbReference type="AlphaFoldDB" id="A0A1I0DT86"/>
<evidence type="ECO:0000256" key="11">
    <source>
        <dbReference type="ARBA" id="ARBA00023136"/>
    </source>
</evidence>
<keyword evidence="5 12" id="KW-0812">Transmembrane</keyword>
<dbReference type="Gene3D" id="3.30.2010.10">
    <property type="entry name" value="Metalloproteases ('zincins'), catalytic domain"/>
    <property type="match status" value="1"/>
</dbReference>
<protein>
    <submittedName>
        <fullName evidence="14">Zn-dependent protease with chaperone function</fullName>
    </submittedName>
</protein>
<dbReference type="OrthoDB" id="15218at2"/>
<evidence type="ECO:0000259" key="13">
    <source>
        <dbReference type="Pfam" id="PF01435"/>
    </source>
</evidence>
<evidence type="ECO:0000256" key="8">
    <source>
        <dbReference type="ARBA" id="ARBA00022833"/>
    </source>
</evidence>